<accession>A0A822ZLU4</accession>
<proteinExistence type="predicted"/>
<organism evidence="1 2">
    <name type="scientific">Nelumbo nucifera</name>
    <name type="common">Sacred lotus</name>
    <dbReference type="NCBI Taxonomy" id="4432"/>
    <lineage>
        <taxon>Eukaryota</taxon>
        <taxon>Viridiplantae</taxon>
        <taxon>Streptophyta</taxon>
        <taxon>Embryophyta</taxon>
        <taxon>Tracheophyta</taxon>
        <taxon>Spermatophyta</taxon>
        <taxon>Magnoliopsida</taxon>
        <taxon>Proteales</taxon>
        <taxon>Nelumbonaceae</taxon>
        <taxon>Nelumbo</taxon>
    </lineage>
</organism>
<evidence type="ECO:0000313" key="1">
    <source>
        <dbReference type="EMBL" id="DAD43946.1"/>
    </source>
</evidence>
<dbReference type="Proteomes" id="UP000607653">
    <property type="component" value="Unassembled WGS sequence"/>
</dbReference>
<keyword evidence="2" id="KW-1185">Reference proteome</keyword>
<reference evidence="1 2" key="1">
    <citation type="journal article" date="2020" name="Mol. Biol. Evol.">
        <title>Distinct Expression and Methylation Patterns for Genes with Different Fates following a Single Whole-Genome Duplication in Flowering Plants.</title>
        <authorList>
            <person name="Shi T."/>
            <person name="Rahmani R.S."/>
            <person name="Gugger P.F."/>
            <person name="Wang M."/>
            <person name="Li H."/>
            <person name="Zhang Y."/>
            <person name="Li Z."/>
            <person name="Wang Q."/>
            <person name="Van de Peer Y."/>
            <person name="Marchal K."/>
            <person name="Chen J."/>
        </authorList>
    </citation>
    <scope>NUCLEOTIDE SEQUENCE [LARGE SCALE GENOMIC DNA]</scope>
    <source>
        <tissue evidence="1">Leaf</tissue>
    </source>
</reference>
<comment type="caution">
    <text evidence="1">The sequence shown here is derived from an EMBL/GenBank/DDBJ whole genome shotgun (WGS) entry which is preliminary data.</text>
</comment>
<protein>
    <submittedName>
        <fullName evidence="1">Uncharacterized protein</fullName>
    </submittedName>
</protein>
<evidence type="ECO:0000313" key="2">
    <source>
        <dbReference type="Proteomes" id="UP000607653"/>
    </source>
</evidence>
<gene>
    <name evidence="1" type="ORF">HUJ06_002176</name>
</gene>
<sequence length="48" mass="5740">MYCHHIIRIKLLTQVPFSILYIINSFDPVTDQKKFEVLLISLEYNQTI</sequence>
<dbReference type="AlphaFoldDB" id="A0A822ZLU4"/>
<dbReference type="EMBL" id="DUZY01000006">
    <property type="protein sequence ID" value="DAD43946.1"/>
    <property type="molecule type" value="Genomic_DNA"/>
</dbReference>
<name>A0A822ZLU4_NELNU</name>